<dbReference type="InterPro" id="IPR027417">
    <property type="entry name" value="P-loop_NTPase"/>
</dbReference>
<keyword evidence="10" id="KW-0539">Nucleus</keyword>
<dbReference type="Pfam" id="PF13086">
    <property type="entry name" value="AAA_11"/>
    <property type="match status" value="1"/>
</dbReference>
<evidence type="ECO:0000256" key="5">
    <source>
        <dbReference type="ARBA" id="ARBA00022490"/>
    </source>
</evidence>
<keyword evidence="7" id="KW-0378">Hydrolase</keyword>
<dbReference type="NCBIfam" id="TIGR00376">
    <property type="entry name" value="IGHMBP2 family helicase"/>
    <property type="match status" value="1"/>
</dbReference>
<dbReference type="Pfam" id="PF21138">
    <property type="entry name" value="SMUBP-2_HCS1_1B"/>
    <property type="match status" value="1"/>
</dbReference>
<keyword evidence="14" id="KW-0732">Signal</keyword>
<evidence type="ECO:0000256" key="1">
    <source>
        <dbReference type="ARBA" id="ARBA00004123"/>
    </source>
</evidence>
<feature type="region of interest" description="Disordered" evidence="13">
    <location>
        <begin position="178"/>
        <end position="289"/>
    </location>
</feature>
<dbReference type="InterPro" id="IPR004483">
    <property type="entry name" value="SMUBP-2/Hcs1-like"/>
</dbReference>
<dbReference type="CDD" id="cd18808">
    <property type="entry name" value="SF1_C_Upf1"/>
    <property type="match status" value="1"/>
</dbReference>
<dbReference type="GO" id="GO:0005524">
    <property type="term" value="F:ATP binding"/>
    <property type="evidence" value="ECO:0007669"/>
    <property type="project" value="UniProtKB-KW"/>
</dbReference>
<feature type="region of interest" description="Disordered" evidence="13">
    <location>
        <begin position="141"/>
        <end position="165"/>
    </location>
</feature>
<evidence type="ECO:0000256" key="11">
    <source>
        <dbReference type="ARBA" id="ARBA00048432"/>
    </source>
</evidence>
<gene>
    <name evidence="17" type="ORF">SAPINGB_P000851</name>
</gene>
<accession>A0A5E8B8W1</accession>
<keyword evidence="8" id="KW-0347">Helicase</keyword>
<evidence type="ECO:0000256" key="14">
    <source>
        <dbReference type="SAM" id="SignalP"/>
    </source>
</evidence>
<evidence type="ECO:0000313" key="18">
    <source>
        <dbReference type="Proteomes" id="UP000398389"/>
    </source>
</evidence>
<dbReference type="RefSeq" id="XP_031851465.1">
    <property type="nucleotide sequence ID" value="XM_031995574.1"/>
</dbReference>
<feature type="domain" description="Helicase ATP-binding" evidence="16">
    <location>
        <begin position="1528"/>
        <end position="1780"/>
    </location>
</feature>
<feature type="compositionally biased region" description="Low complexity" evidence="13">
    <location>
        <begin position="147"/>
        <end position="156"/>
    </location>
</feature>
<dbReference type="FunFam" id="3.40.50.300:FF:000326">
    <property type="entry name" value="P-loop containing nucleoside triphosphate hydrolase"/>
    <property type="match status" value="1"/>
</dbReference>
<dbReference type="Pfam" id="PF13087">
    <property type="entry name" value="AAA_12"/>
    <property type="match status" value="1"/>
</dbReference>
<dbReference type="PANTHER" id="PTHR43788">
    <property type="entry name" value="DNA2/NAM7 HELICASE FAMILY MEMBER"/>
    <property type="match status" value="1"/>
</dbReference>
<dbReference type="InterPro" id="IPR041677">
    <property type="entry name" value="DNA2/NAM7_AAA_11"/>
</dbReference>
<comment type="similarity">
    <text evidence="3">Belongs to the DNA2/NAM7 helicase family.</text>
</comment>
<feature type="compositionally biased region" description="Low complexity" evidence="13">
    <location>
        <begin position="829"/>
        <end position="868"/>
    </location>
</feature>
<keyword evidence="18" id="KW-1185">Reference proteome</keyword>
<feature type="signal peptide" evidence="14">
    <location>
        <begin position="1"/>
        <end position="23"/>
    </location>
</feature>
<dbReference type="InterPro" id="IPR003593">
    <property type="entry name" value="AAA+_ATPase"/>
</dbReference>
<dbReference type="InterPro" id="IPR041679">
    <property type="entry name" value="DNA2/NAM7-like_C"/>
</dbReference>
<dbReference type="GO" id="GO:0005737">
    <property type="term" value="C:cytoplasm"/>
    <property type="evidence" value="ECO:0007669"/>
    <property type="project" value="UniProtKB-SubCell"/>
</dbReference>
<evidence type="ECO:0000256" key="9">
    <source>
        <dbReference type="ARBA" id="ARBA00022840"/>
    </source>
</evidence>
<dbReference type="Gene3D" id="2.40.30.270">
    <property type="match status" value="1"/>
</dbReference>
<dbReference type="EC" id="3.6.4.12" evidence="4"/>
<dbReference type="InterPro" id="IPR014001">
    <property type="entry name" value="Helicase_ATP-bd"/>
</dbReference>
<dbReference type="GeneID" id="43579674"/>
<dbReference type="SMART" id="SM00382">
    <property type="entry name" value="AAA"/>
    <property type="match status" value="1"/>
</dbReference>
<sequence>MVYANVLLKAAALMSSMSTVALATSVNYNGAALDHNNLKARGDQPLEVVPVNVPGADRFLSRVATGINTVDPATINEGTHAEASPEASSFYAAPDGTDSPVAEAPTIPEIPAIPSIPSDSRHGLLPPDIAQGIDIKHHKFHGWPSETTSAGTTITNGGSGTGGNGGNAIGGNGGAGGAGGNGGSSTGSGNAGNGGSGGVGGNGGSSSGGNGGNGTGGSSTTGNTNTGTTGNNNNNSNNGGNTNTNNNNNNNGNSSSNTSSNGNGSNNVNSNNNGSGNGSGNGNSNSNGNSVVKTCGNGGSCATTSTTTVRPTTSTTTVHPTTASLTCGNGGPCSTLSTTMRSTTSLTCGNGGPCSTMTTTTTHPTTLTCGNGGPCPTMTTTCTTCGTWGSWMPTCSNGMCTWGSKTMMKPSCSGGTCTWGSWKPTTTCMSGTCMTTSTCIGGNCMMSSTTLTCGNGGPCSTIMTSTALTCGNGGPCPTTSTTTVHPTTTSLTCGNGGPCPTTSTTTWRPSTTTLTCGNGGPCPTTSTTTWRPSTTTLTCGNGGPCPTTSTTTVHPTTTSLTCGNGGPCPTTSTTTWRPSTTTLTCGNGGPCPTTSTTTWRPSTTTLTCGNGGPCPTTSTTTVHPTTTSLTCGNGGPCLTTSAITWRPSTTTLTCGNGGPCPTTSTTTWRPSTTTLTCGNGGPCPTTFTSTHPTTSTMNTLPTGTCNPNSQCVCANVTPVTVTATVTATFTRTVTAACATMGGSHQQITSNGQSITAGVSVSQSGQGSTSASAFETGSAFRPHLGQSVDNGINSSAVEASNAVPDSSTNSPVFVSVSVEASVPSQVSTGSENSANSSPENSIDSPDSPSSADSSSSADSAPADAAAPADTPIPVGVTVPENPDAASEPFSPNDGREAINVQPVNIGRAEGFLSRVATVRPNTVTGPGDNFVSSYATNAPDSIEAQKRDVNVEGSDHLSKFNAFNSILAQEATNPLYSAPDLISGKDSPDFEIKAVVSQQLGSNAEFPGSSLPFNPLPVFASNSANPFAGAPSRGSLPFAIPNPPAVANPAPVATYPAGTHSEAISGATVTQPVVHAQTHGPPAGAQVLTLRPVDVRNTNFIGRVATRVNTVTGPALGFEAAQAMATNSPEENLKSIDDLAFQSVYERDYRIIEKRDDTNFEIVGLPQFDKRALIVGKIGASLLSDMKIEEIPSIDEFTEKLIMSFENNDLLGRRGYSDNMTKNLEPLIKFAYAEFTDFVNTHSDKKGGFNVESASASIAHFASLAAPLLKEAGVISNAPDSLISKPHIENEKDTLGRLNIVNEMFPESLDNTSRSRQIYYKLMACSTKISEQLCTALKEEQAADIDETNKLLTSLSPKQLANRGLAIINLVIGSIRTGTSGRPVISLELDPAVTQKNQELDFGEIRNGDIVRVSPYLNSADTKKKTLIKKKTKQLDTSDSKNDGSIIEGVVSMNSNSLNVVIEEAFSNAIPSSDTRLWIVKLTNNATYKRMEYALKLLKEIESPSRVQSILLGNINPSKPVSLPDIQFFDSALNGPQKEAIKFSLSESEVAVIHGPPGTGKTYTLVEIIRQFVSQGKRVLVCGPSNISVDNILERLHNHIKGNKLIRIGHPARLLENNRIHSLDIVSKSNDYGQVVRELREEIDETLKKISKTRSGRERKEIYNNIKDLRKDYREREKKVIIDIILESQVVISTLHGAGSYSLRQVRRALDSSNKHLFDVIIIDEVSQSLEAQCWIPIMDFPGVTKLIIAGDNKQLPPVVMSKNLQIKSVLEQTLFDRLEKLPSGNHIIKLLSIQYRMNKLIMEFPSNFFYKSKLIADESVAEKVIHLDKGEDIPPILWLDTQGYDYPEANSDESLAKGSRFEFSKYNENEAYLTRNYVFSLVKKGVKPTEIGIIAPYSAQISLLSKIIHIRHREIEISTVDGFQGREKIAIVLSLVRSNDTGEVGFLAEERRLNVAITRPKRHLCIIGNTETLTKGNSKFLKQWVKWSYNKSEIDYPPIEDVLSSDLYM</sequence>
<feature type="region of interest" description="Disordered" evidence="13">
    <location>
        <begin position="823"/>
        <end position="895"/>
    </location>
</feature>
<dbReference type="GO" id="GO:0016787">
    <property type="term" value="F:hydrolase activity"/>
    <property type="evidence" value="ECO:0007669"/>
    <property type="project" value="UniProtKB-KW"/>
</dbReference>
<dbReference type="SMART" id="SM00487">
    <property type="entry name" value="DEXDc"/>
    <property type="match status" value="1"/>
</dbReference>
<keyword evidence="6" id="KW-0547">Nucleotide-binding</keyword>
<dbReference type="GO" id="GO:0005694">
    <property type="term" value="C:chromosome"/>
    <property type="evidence" value="ECO:0007669"/>
    <property type="project" value="UniProtKB-ARBA"/>
</dbReference>
<keyword evidence="12" id="KW-0175">Coiled coil</keyword>
<dbReference type="InterPro" id="IPR048761">
    <property type="entry name" value="SMUBP-2_HCS1_1B"/>
</dbReference>
<evidence type="ECO:0000256" key="10">
    <source>
        <dbReference type="ARBA" id="ARBA00023242"/>
    </source>
</evidence>
<dbReference type="GO" id="GO:0003723">
    <property type="term" value="F:RNA binding"/>
    <property type="evidence" value="ECO:0007669"/>
    <property type="project" value="InterPro"/>
</dbReference>
<evidence type="ECO:0000256" key="3">
    <source>
        <dbReference type="ARBA" id="ARBA00007913"/>
    </source>
</evidence>
<evidence type="ECO:0000256" key="7">
    <source>
        <dbReference type="ARBA" id="ARBA00022801"/>
    </source>
</evidence>
<dbReference type="Proteomes" id="UP000398389">
    <property type="component" value="Unassembled WGS sequence"/>
</dbReference>
<keyword evidence="5" id="KW-0963">Cytoplasm</keyword>
<evidence type="ECO:0000256" key="6">
    <source>
        <dbReference type="ARBA" id="ARBA00022741"/>
    </source>
</evidence>
<evidence type="ECO:0000259" key="16">
    <source>
        <dbReference type="SMART" id="SM00487"/>
    </source>
</evidence>
<comment type="catalytic activity">
    <reaction evidence="11">
        <text>ATP + H2O = ADP + phosphate + H(+)</text>
        <dbReference type="Rhea" id="RHEA:13065"/>
        <dbReference type="ChEBI" id="CHEBI:15377"/>
        <dbReference type="ChEBI" id="CHEBI:15378"/>
        <dbReference type="ChEBI" id="CHEBI:30616"/>
        <dbReference type="ChEBI" id="CHEBI:43474"/>
        <dbReference type="ChEBI" id="CHEBI:456216"/>
        <dbReference type="EC" id="3.6.4.12"/>
    </reaction>
    <physiologicalReaction direction="left-to-right" evidence="11">
        <dbReference type="Rhea" id="RHEA:13066"/>
    </physiologicalReaction>
</comment>
<keyword evidence="9" id="KW-0067">ATP-binding</keyword>
<dbReference type="OrthoDB" id="6513042at2759"/>
<evidence type="ECO:0000256" key="13">
    <source>
        <dbReference type="SAM" id="MobiDB-lite"/>
    </source>
</evidence>
<organism evidence="17 18">
    <name type="scientific">Magnusiomyces paraingens</name>
    <dbReference type="NCBI Taxonomy" id="2606893"/>
    <lineage>
        <taxon>Eukaryota</taxon>
        <taxon>Fungi</taxon>
        <taxon>Dikarya</taxon>
        <taxon>Ascomycota</taxon>
        <taxon>Saccharomycotina</taxon>
        <taxon>Dipodascomycetes</taxon>
        <taxon>Dipodascales</taxon>
        <taxon>Dipodascaceae</taxon>
        <taxon>Magnusiomyces</taxon>
    </lineage>
</organism>
<evidence type="ECO:0000256" key="8">
    <source>
        <dbReference type="ARBA" id="ARBA00022806"/>
    </source>
</evidence>
<dbReference type="InterPro" id="IPR050534">
    <property type="entry name" value="Coronavir_polyprotein_1ab"/>
</dbReference>
<name>A0A5E8B8W1_9ASCO</name>
<comment type="subcellular location">
    <subcellularLocation>
        <location evidence="2">Cytoplasm</location>
    </subcellularLocation>
    <subcellularLocation>
        <location evidence="1">Nucleus</location>
    </subcellularLocation>
</comment>
<dbReference type="CDD" id="cd18044">
    <property type="entry name" value="DEXXQc_SMUBP2"/>
    <property type="match status" value="1"/>
</dbReference>
<dbReference type="PANTHER" id="PTHR43788:SF8">
    <property type="entry name" value="DNA-BINDING PROTEIN SMUBP-2"/>
    <property type="match status" value="1"/>
</dbReference>
<protein>
    <recommendedName>
        <fullName evidence="4">DNA helicase</fullName>
        <ecNumber evidence="4">3.6.4.12</ecNumber>
    </recommendedName>
</protein>
<dbReference type="GO" id="GO:0005634">
    <property type="term" value="C:nucleus"/>
    <property type="evidence" value="ECO:0007669"/>
    <property type="project" value="UniProtKB-SubCell"/>
</dbReference>
<feature type="domain" description="AAA+ ATPase" evidence="15">
    <location>
        <begin position="1546"/>
        <end position="1785"/>
    </location>
</feature>
<feature type="compositionally biased region" description="Low complexity" evidence="13">
    <location>
        <begin position="100"/>
        <end position="118"/>
    </location>
</feature>
<dbReference type="InterPro" id="IPR047187">
    <property type="entry name" value="SF1_C_Upf1"/>
</dbReference>
<feature type="compositionally biased region" description="Gly residues" evidence="13">
    <location>
        <begin position="178"/>
        <end position="219"/>
    </location>
</feature>
<proteinExistence type="inferred from homology"/>
<evidence type="ECO:0000256" key="2">
    <source>
        <dbReference type="ARBA" id="ARBA00004496"/>
    </source>
</evidence>
<feature type="compositionally biased region" description="Low complexity" evidence="13">
    <location>
        <begin position="220"/>
        <end position="274"/>
    </location>
</feature>
<reference evidence="17 18" key="1">
    <citation type="submission" date="2019-09" db="EMBL/GenBank/DDBJ databases">
        <authorList>
            <person name="Brejova B."/>
        </authorList>
    </citation>
    <scope>NUCLEOTIDE SEQUENCE [LARGE SCALE GENOMIC DNA]</scope>
</reference>
<feature type="coiled-coil region" evidence="12">
    <location>
        <begin position="1635"/>
        <end position="1678"/>
    </location>
</feature>
<evidence type="ECO:0000256" key="12">
    <source>
        <dbReference type="SAM" id="Coils"/>
    </source>
</evidence>
<dbReference type="GO" id="GO:0003677">
    <property type="term" value="F:DNA binding"/>
    <property type="evidence" value="ECO:0007669"/>
    <property type="project" value="InterPro"/>
</dbReference>
<dbReference type="EMBL" id="CABVLU010000001">
    <property type="protein sequence ID" value="VVT45708.1"/>
    <property type="molecule type" value="Genomic_DNA"/>
</dbReference>
<dbReference type="SUPFAM" id="SSF52540">
    <property type="entry name" value="P-loop containing nucleoside triphosphate hydrolases"/>
    <property type="match status" value="1"/>
</dbReference>
<dbReference type="GO" id="GO:0043139">
    <property type="term" value="F:5'-3' DNA helicase activity"/>
    <property type="evidence" value="ECO:0007669"/>
    <property type="project" value="TreeGrafter"/>
</dbReference>
<evidence type="ECO:0000256" key="4">
    <source>
        <dbReference type="ARBA" id="ARBA00012551"/>
    </source>
</evidence>
<feature type="region of interest" description="Disordered" evidence="13">
    <location>
        <begin position="80"/>
        <end position="128"/>
    </location>
</feature>
<evidence type="ECO:0000313" key="17">
    <source>
        <dbReference type="EMBL" id="VVT45708.1"/>
    </source>
</evidence>
<dbReference type="Gene3D" id="3.40.50.300">
    <property type="entry name" value="P-loop containing nucleotide triphosphate hydrolases"/>
    <property type="match status" value="2"/>
</dbReference>
<evidence type="ECO:0000259" key="15">
    <source>
        <dbReference type="SMART" id="SM00382"/>
    </source>
</evidence>
<feature type="chain" id="PRO_5023031931" description="DNA helicase" evidence="14">
    <location>
        <begin position="24"/>
        <end position="2009"/>
    </location>
</feature>